<sequence length="181" mass="19875">MIQGFKWVYAHAAKWRYLLIASSVLYGLAAIAGAVVGSNEPLQNTEGDIPHDPFYYLTHNSRSILLFLSGLLTFGMTSIFALFANGFMIGFSVAGRNQDTPLWATLMHIIPHGIFEIPAMLLAGAVGLYPLQLLVRYARNQRPLKIGWMSIVLSIVWIGALLIAAAFVEALISPAIIDWVT</sequence>
<feature type="transmembrane region" description="Helical" evidence="1">
    <location>
        <begin position="15"/>
        <end position="36"/>
    </location>
</feature>
<dbReference type="PANTHER" id="PTHR35337:SF1">
    <property type="entry name" value="SLR1478 PROTEIN"/>
    <property type="match status" value="1"/>
</dbReference>
<dbReference type="RefSeq" id="WP_190857286.1">
    <property type="nucleotide sequence ID" value="NZ_JACXIY010000001.1"/>
</dbReference>
<gene>
    <name evidence="2" type="ORF">IDH41_00510</name>
</gene>
<protein>
    <submittedName>
        <fullName evidence="2">Stage II sporulation protein M</fullName>
    </submittedName>
</protein>
<dbReference type="EMBL" id="JACXIY010000001">
    <property type="protein sequence ID" value="MBD2867040.1"/>
    <property type="molecule type" value="Genomic_DNA"/>
</dbReference>
<dbReference type="AlphaFoldDB" id="A0A927CJW7"/>
<keyword evidence="3" id="KW-1185">Reference proteome</keyword>
<accession>A0A927CJW7</accession>
<keyword evidence="1" id="KW-1133">Transmembrane helix</keyword>
<dbReference type="InterPro" id="IPR002798">
    <property type="entry name" value="SpoIIM-like"/>
</dbReference>
<dbReference type="Pfam" id="PF01944">
    <property type="entry name" value="SpoIIM"/>
    <property type="match status" value="1"/>
</dbReference>
<evidence type="ECO:0000256" key="1">
    <source>
        <dbReference type="SAM" id="Phobius"/>
    </source>
</evidence>
<feature type="transmembrane region" description="Helical" evidence="1">
    <location>
        <begin position="109"/>
        <end position="131"/>
    </location>
</feature>
<name>A0A927CJW7_9BACL</name>
<keyword evidence="1" id="KW-0472">Membrane</keyword>
<evidence type="ECO:0000313" key="2">
    <source>
        <dbReference type="EMBL" id="MBD2867040.1"/>
    </source>
</evidence>
<feature type="transmembrane region" description="Helical" evidence="1">
    <location>
        <begin position="64"/>
        <end position="89"/>
    </location>
</feature>
<evidence type="ECO:0000313" key="3">
    <source>
        <dbReference type="Proteomes" id="UP000632125"/>
    </source>
</evidence>
<keyword evidence="1" id="KW-0812">Transmembrane</keyword>
<feature type="transmembrane region" description="Helical" evidence="1">
    <location>
        <begin position="151"/>
        <end position="177"/>
    </location>
</feature>
<dbReference type="PANTHER" id="PTHR35337">
    <property type="entry name" value="SLR1478 PROTEIN"/>
    <property type="match status" value="1"/>
</dbReference>
<dbReference type="Proteomes" id="UP000632125">
    <property type="component" value="Unassembled WGS sequence"/>
</dbReference>
<comment type="caution">
    <text evidence="2">The sequence shown here is derived from an EMBL/GenBank/DDBJ whole genome shotgun (WGS) entry which is preliminary data.</text>
</comment>
<organism evidence="2 3">
    <name type="scientific">Paenibacillus arenilitoris</name>
    <dbReference type="NCBI Taxonomy" id="2772299"/>
    <lineage>
        <taxon>Bacteria</taxon>
        <taxon>Bacillati</taxon>
        <taxon>Bacillota</taxon>
        <taxon>Bacilli</taxon>
        <taxon>Bacillales</taxon>
        <taxon>Paenibacillaceae</taxon>
        <taxon>Paenibacillus</taxon>
    </lineage>
</organism>
<reference evidence="2" key="1">
    <citation type="submission" date="2020-09" db="EMBL/GenBank/DDBJ databases">
        <title>A novel bacterium of genus Paenibacillus, isolated from South China Sea.</title>
        <authorList>
            <person name="Huang H."/>
            <person name="Mo K."/>
            <person name="Hu Y."/>
        </authorList>
    </citation>
    <scope>NUCLEOTIDE SEQUENCE</scope>
    <source>
        <strain evidence="2">IB182493</strain>
    </source>
</reference>
<proteinExistence type="predicted"/>